<organism evidence="2 3">
    <name type="scientific">Streptomyces tubbatahanensis</name>
    <dbReference type="NCBI Taxonomy" id="2923272"/>
    <lineage>
        <taxon>Bacteria</taxon>
        <taxon>Bacillati</taxon>
        <taxon>Actinomycetota</taxon>
        <taxon>Actinomycetes</taxon>
        <taxon>Kitasatosporales</taxon>
        <taxon>Streptomycetaceae</taxon>
        <taxon>Streptomyces</taxon>
    </lineage>
</organism>
<protein>
    <submittedName>
        <fullName evidence="2">Uncharacterized protein</fullName>
    </submittedName>
</protein>
<feature type="chain" id="PRO_5047233038" evidence="1">
    <location>
        <begin position="29"/>
        <end position="73"/>
    </location>
</feature>
<proteinExistence type="predicted"/>
<sequence length="73" mass="7523">MSFFRRAAVSSVIALTMATFGGAGAAMAASPDTQATRATATQGGDWGRPNSVQFGPFTVPRYGQVSGGFGWSF</sequence>
<evidence type="ECO:0000256" key="1">
    <source>
        <dbReference type="SAM" id="SignalP"/>
    </source>
</evidence>
<evidence type="ECO:0000313" key="2">
    <source>
        <dbReference type="EMBL" id="UNT00276.1"/>
    </source>
</evidence>
<dbReference type="EMBL" id="CP093846">
    <property type="protein sequence ID" value="UNT00276.1"/>
    <property type="molecule type" value="Genomic_DNA"/>
</dbReference>
<accession>A0ABY3Y0D6</accession>
<keyword evidence="1" id="KW-0732">Signal</keyword>
<name>A0ABY3Y0D6_9ACTN</name>
<dbReference type="Proteomes" id="UP001202244">
    <property type="component" value="Chromosome"/>
</dbReference>
<reference evidence="2 3" key="1">
    <citation type="journal article" date="2023" name="Microbiol. Spectr.">
        <title>Synergy between Genome Mining, Metabolomics, and Bioinformatics Uncovers Antibacterial Chlorinated Carbazole Alkaloids and Their Biosynthetic Gene Cluster from Streptomyces tubbatahanensis sp. nov., a Novel Actinomycete Isolated from Sulu Sea, Philippines.</title>
        <authorList>
            <person name="Tenebro C.P."/>
            <person name="Trono D.J.V.L."/>
            <person name="Balida L.A.P."/>
            <person name="Bayog L.K.A."/>
            <person name="Bruna J.R."/>
            <person name="Sabido E.M."/>
            <person name="Caspe D.P.C."/>
            <person name="de Los Santos E.L.C."/>
            <person name="Saludes J.P."/>
            <person name="Dalisay D.S."/>
        </authorList>
    </citation>
    <scope>NUCLEOTIDE SEQUENCE [LARGE SCALE GENOMIC DNA]</scope>
    <source>
        <strain evidence="2 3">DSD3025</strain>
    </source>
</reference>
<keyword evidence="3" id="KW-1185">Reference proteome</keyword>
<evidence type="ECO:0000313" key="3">
    <source>
        <dbReference type="Proteomes" id="UP001202244"/>
    </source>
</evidence>
<dbReference type="RefSeq" id="WP_242756353.1">
    <property type="nucleotide sequence ID" value="NZ_CP093846.1"/>
</dbReference>
<feature type="signal peptide" evidence="1">
    <location>
        <begin position="1"/>
        <end position="28"/>
    </location>
</feature>
<gene>
    <name evidence="2" type="ORF">MMF93_30295</name>
</gene>